<protein>
    <recommendedName>
        <fullName evidence="10">Myb proto-oncogene protein, plant</fullName>
    </recommendedName>
</protein>
<keyword evidence="3" id="KW-0238">DNA-binding</keyword>
<dbReference type="InterPro" id="IPR015495">
    <property type="entry name" value="Myb_TF_plants"/>
</dbReference>
<dbReference type="SMART" id="SM00717">
    <property type="entry name" value="SANT"/>
    <property type="match status" value="2"/>
</dbReference>
<gene>
    <name evidence="8" type="ORF">SASPL_114392</name>
</gene>
<sequence>MVRGPCCEKMGLKKGPWSPEEDQILVSYIQKHGHGNWRALPKQSGLLRCGKSCRLRWMNYLRPDIKRGNFTKQEEQTIINLHQMLGNRWSEIAARLPGRTDNEIKNVWHTHLKKKLKLYDQSSQDSKTIQISKCDNINVVIENESGKSNLSTTSPQQCCSEMSSVTDSSMEKIVVKEEIDYSSEYFPTIDESFWSEELANEDVRETKEDVDAHLPLVELESVEDSKVDGGGGMDFWYNLFTRAGDMPDLPEF</sequence>
<evidence type="ECO:0000313" key="8">
    <source>
        <dbReference type="EMBL" id="KAG6423983.1"/>
    </source>
</evidence>
<proteinExistence type="predicted"/>
<dbReference type="PROSITE" id="PS50090">
    <property type="entry name" value="MYB_LIKE"/>
    <property type="match status" value="2"/>
</dbReference>
<accession>A0A8X8Y183</accession>
<feature type="domain" description="HTH myb-type" evidence="7">
    <location>
        <begin position="9"/>
        <end position="61"/>
    </location>
</feature>
<dbReference type="CDD" id="cd00167">
    <property type="entry name" value="SANT"/>
    <property type="match status" value="2"/>
</dbReference>
<feature type="domain" description="Myb-like" evidence="6">
    <location>
        <begin position="9"/>
        <end position="61"/>
    </location>
</feature>
<comment type="caution">
    <text evidence="8">The sequence shown here is derived from an EMBL/GenBank/DDBJ whole genome shotgun (WGS) entry which is preliminary data.</text>
</comment>
<dbReference type="Pfam" id="PF00249">
    <property type="entry name" value="Myb_DNA-binding"/>
    <property type="match status" value="2"/>
</dbReference>
<dbReference type="OrthoDB" id="2143914at2759"/>
<dbReference type="AlphaFoldDB" id="A0A8X8Y183"/>
<evidence type="ECO:0000256" key="4">
    <source>
        <dbReference type="ARBA" id="ARBA00023242"/>
    </source>
</evidence>
<organism evidence="8">
    <name type="scientific">Salvia splendens</name>
    <name type="common">Scarlet sage</name>
    <dbReference type="NCBI Taxonomy" id="180675"/>
    <lineage>
        <taxon>Eukaryota</taxon>
        <taxon>Viridiplantae</taxon>
        <taxon>Streptophyta</taxon>
        <taxon>Embryophyta</taxon>
        <taxon>Tracheophyta</taxon>
        <taxon>Spermatophyta</taxon>
        <taxon>Magnoliopsida</taxon>
        <taxon>eudicotyledons</taxon>
        <taxon>Gunneridae</taxon>
        <taxon>Pentapetalae</taxon>
        <taxon>asterids</taxon>
        <taxon>lamiids</taxon>
        <taxon>Lamiales</taxon>
        <taxon>Lamiaceae</taxon>
        <taxon>Nepetoideae</taxon>
        <taxon>Mentheae</taxon>
        <taxon>Salviinae</taxon>
        <taxon>Salvia</taxon>
        <taxon>Salvia subgen. Calosphace</taxon>
        <taxon>core Calosphace</taxon>
    </lineage>
</organism>
<dbReference type="InterPro" id="IPR017930">
    <property type="entry name" value="Myb_dom"/>
</dbReference>
<dbReference type="FunFam" id="1.10.10.60:FF:000001">
    <property type="entry name" value="MYB-related transcription factor"/>
    <property type="match status" value="1"/>
</dbReference>
<dbReference type="GO" id="GO:0005634">
    <property type="term" value="C:nucleus"/>
    <property type="evidence" value="ECO:0007669"/>
    <property type="project" value="UniProtKB-SubCell"/>
</dbReference>
<keyword evidence="2" id="KW-0677">Repeat</keyword>
<evidence type="ECO:0000256" key="2">
    <source>
        <dbReference type="ARBA" id="ARBA00022737"/>
    </source>
</evidence>
<evidence type="ECO:0008006" key="10">
    <source>
        <dbReference type="Google" id="ProtNLM"/>
    </source>
</evidence>
<keyword evidence="9" id="KW-1185">Reference proteome</keyword>
<comment type="function">
    <text evidence="5">Transcription factor.</text>
</comment>
<dbReference type="EMBL" id="PNBA02000005">
    <property type="protein sequence ID" value="KAG6423983.1"/>
    <property type="molecule type" value="Genomic_DNA"/>
</dbReference>
<evidence type="ECO:0000313" key="9">
    <source>
        <dbReference type="Proteomes" id="UP000298416"/>
    </source>
</evidence>
<evidence type="ECO:0000256" key="3">
    <source>
        <dbReference type="ARBA" id="ARBA00023125"/>
    </source>
</evidence>
<reference evidence="8" key="2">
    <citation type="submission" date="2020-08" db="EMBL/GenBank/DDBJ databases">
        <title>Plant Genome Project.</title>
        <authorList>
            <person name="Zhang R.-G."/>
        </authorList>
    </citation>
    <scope>NUCLEOTIDE SEQUENCE</scope>
    <source>
        <strain evidence="8">Huo1</strain>
        <tissue evidence="8">Leaf</tissue>
    </source>
</reference>
<keyword evidence="4" id="KW-0539">Nucleus</keyword>
<dbReference type="GO" id="GO:0003677">
    <property type="term" value="F:DNA binding"/>
    <property type="evidence" value="ECO:0007669"/>
    <property type="project" value="UniProtKB-KW"/>
</dbReference>
<feature type="domain" description="HTH myb-type" evidence="7">
    <location>
        <begin position="62"/>
        <end position="116"/>
    </location>
</feature>
<feature type="domain" description="Myb-like" evidence="6">
    <location>
        <begin position="62"/>
        <end position="112"/>
    </location>
</feature>
<dbReference type="InterPro" id="IPR001005">
    <property type="entry name" value="SANT/Myb"/>
</dbReference>
<evidence type="ECO:0000256" key="5">
    <source>
        <dbReference type="ARBA" id="ARBA00057804"/>
    </source>
</evidence>
<dbReference type="PANTHER" id="PTHR10641">
    <property type="entry name" value="MYB FAMILY TRANSCRIPTION FACTOR"/>
    <property type="match status" value="1"/>
</dbReference>
<dbReference type="PANTHER" id="PTHR10641:SF1413">
    <property type="entry name" value="MYB-RELATED PROTEIN MYB4"/>
    <property type="match status" value="1"/>
</dbReference>
<comment type="subcellular location">
    <subcellularLocation>
        <location evidence="1">Nucleus</location>
    </subcellularLocation>
</comment>
<evidence type="ECO:0000259" key="6">
    <source>
        <dbReference type="PROSITE" id="PS50090"/>
    </source>
</evidence>
<dbReference type="Proteomes" id="UP000298416">
    <property type="component" value="Unassembled WGS sequence"/>
</dbReference>
<name>A0A8X8Y183_SALSN</name>
<reference evidence="8" key="1">
    <citation type="submission" date="2018-01" db="EMBL/GenBank/DDBJ databases">
        <authorList>
            <person name="Mao J.F."/>
        </authorList>
    </citation>
    <scope>NUCLEOTIDE SEQUENCE</scope>
    <source>
        <strain evidence="8">Huo1</strain>
        <tissue evidence="8">Leaf</tissue>
    </source>
</reference>
<dbReference type="PROSITE" id="PS51294">
    <property type="entry name" value="HTH_MYB"/>
    <property type="match status" value="2"/>
</dbReference>
<evidence type="ECO:0000259" key="7">
    <source>
        <dbReference type="PROSITE" id="PS51294"/>
    </source>
</evidence>
<evidence type="ECO:0000256" key="1">
    <source>
        <dbReference type="ARBA" id="ARBA00004123"/>
    </source>
</evidence>